<dbReference type="PhylomeDB" id="E9G0I3"/>
<dbReference type="EMBL" id="GL732528">
    <property type="protein sequence ID" value="EFX86909.1"/>
    <property type="molecule type" value="Genomic_DNA"/>
</dbReference>
<dbReference type="PANTHER" id="PTHR23263:SF124">
    <property type="entry name" value="SMALL PROLINE-RICH PROTEIN 3"/>
    <property type="match status" value="1"/>
</dbReference>
<name>E9G0I3_DAPPU</name>
<dbReference type="AlphaFoldDB" id="E9G0I3"/>
<accession>E9G0I3</accession>
<proteinExistence type="predicted"/>
<sequence>MTAVVEFNLQTGRPVCMSFTLEGRGEYYVKLPFPSNVNLKKERQVSIFFNFEGHGDTITLNVSCGVEVGRKKAKEISRAIISDTAIATAVHYLSSIDSSLCNQFVIMVNYGVVMLLGVVPLIPGSTTSIPMSPGYGGPELLHQSARYYTSTYAAPAYYTDAPNYYSVPSYYTEAPVYYTTKAIEYYTEVPKYYTAIYVARAYTTKGPEYCTTTYTAPYYNEPEYYIDAPVYYTTTYVTPRCYTEASKYCTGKAEYYTTTFAAPVYYGEKLQYFSAPINYRTEAPVHYTIYAPGFYSTTYAAPIYTAGPHNQGTRATT</sequence>
<keyword evidence="2" id="KW-1185">Reference proteome</keyword>
<dbReference type="PANTHER" id="PTHR23263">
    <property type="entry name" value="SMALL PROLINE-RICH PROTEIN"/>
    <property type="match status" value="1"/>
</dbReference>
<dbReference type="HOGENOM" id="CLU_877893_0_0_1"/>
<dbReference type="KEGG" id="dpx:DAPPUDRAFT_235674"/>
<evidence type="ECO:0000313" key="1">
    <source>
        <dbReference type="EMBL" id="EFX86909.1"/>
    </source>
</evidence>
<reference evidence="1 2" key="1">
    <citation type="journal article" date="2011" name="Science">
        <title>The ecoresponsive genome of Daphnia pulex.</title>
        <authorList>
            <person name="Colbourne J.K."/>
            <person name="Pfrender M.E."/>
            <person name="Gilbert D."/>
            <person name="Thomas W.K."/>
            <person name="Tucker A."/>
            <person name="Oakley T.H."/>
            <person name="Tokishita S."/>
            <person name="Aerts A."/>
            <person name="Arnold G.J."/>
            <person name="Basu M.K."/>
            <person name="Bauer D.J."/>
            <person name="Caceres C.E."/>
            <person name="Carmel L."/>
            <person name="Casola C."/>
            <person name="Choi J.H."/>
            <person name="Detter J.C."/>
            <person name="Dong Q."/>
            <person name="Dusheyko S."/>
            <person name="Eads B.D."/>
            <person name="Frohlich T."/>
            <person name="Geiler-Samerotte K.A."/>
            <person name="Gerlach D."/>
            <person name="Hatcher P."/>
            <person name="Jogdeo S."/>
            <person name="Krijgsveld J."/>
            <person name="Kriventseva E.V."/>
            <person name="Kultz D."/>
            <person name="Laforsch C."/>
            <person name="Lindquist E."/>
            <person name="Lopez J."/>
            <person name="Manak J.R."/>
            <person name="Muller J."/>
            <person name="Pangilinan J."/>
            <person name="Patwardhan R.P."/>
            <person name="Pitluck S."/>
            <person name="Pritham E.J."/>
            <person name="Rechtsteiner A."/>
            <person name="Rho M."/>
            <person name="Rogozin I.B."/>
            <person name="Sakarya O."/>
            <person name="Salamov A."/>
            <person name="Schaack S."/>
            <person name="Shapiro H."/>
            <person name="Shiga Y."/>
            <person name="Skalitzky C."/>
            <person name="Smith Z."/>
            <person name="Souvorov A."/>
            <person name="Sung W."/>
            <person name="Tang Z."/>
            <person name="Tsuchiya D."/>
            <person name="Tu H."/>
            <person name="Vos H."/>
            <person name="Wang M."/>
            <person name="Wolf Y.I."/>
            <person name="Yamagata H."/>
            <person name="Yamada T."/>
            <person name="Ye Y."/>
            <person name="Shaw J.R."/>
            <person name="Andrews J."/>
            <person name="Crease T.J."/>
            <person name="Tang H."/>
            <person name="Lucas S.M."/>
            <person name="Robertson H.M."/>
            <person name="Bork P."/>
            <person name="Koonin E.V."/>
            <person name="Zdobnov E.M."/>
            <person name="Grigoriev I.V."/>
            <person name="Lynch M."/>
            <person name="Boore J.L."/>
        </authorList>
    </citation>
    <scope>NUCLEOTIDE SEQUENCE [LARGE SCALE GENOMIC DNA]</scope>
</reference>
<dbReference type="Proteomes" id="UP000000305">
    <property type="component" value="Unassembled WGS sequence"/>
</dbReference>
<organism evidence="1 2">
    <name type="scientific">Daphnia pulex</name>
    <name type="common">Water flea</name>
    <dbReference type="NCBI Taxonomy" id="6669"/>
    <lineage>
        <taxon>Eukaryota</taxon>
        <taxon>Metazoa</taxon>
        <taxon>Ecdysozoa</taxon>
        <taxon>Arthropoda</taxon>
        <taxon>Crustacea</taxon>
        <taxon>Branchiopoda</taxon>
        <taxon>Diplostraca</taxon>
        <taxon>Cladocera</taxon>
        <taxon>Anomopoda</taxon>
        <taxon>Daphniidae</taxon>
        <taxon>Daphnia</taxon>
    </lineage>
</organism>
<protein>
    <submittedName>
        <fullName evidence="1">Uncharacterized protein</fullName>
    </submittedName>
</protein>
<dbReference type="InParanoid" id="E9G0I3"/>
<gene>
    <name evidence="1" type="ORF">DAPPUDRAFT_235674</name>
</gene>
<evidence type="ECO:0000313" key="2">
    <source>
        <dbReference type="Proteomes" id="UP000000305"/>
    </source>
</evidence>